<feature type="transmembrane region" description="Helical" evidence="1">
    <location>
        <begin position="429"/>
        <end position="454"/>
    </location>
</feature>
<dbReference type="EMBL" id="CAJNOQ010004107">
    <property type="protein sequence ID" value="CAF1044935.1"/>
    <property type="molecule type" value="Genomic_DNA"/>
</dbReference>
<keyword evidence="1" id="KW-0812">Transmembrane</keyword>
<dbReference type="Proteomes" id="UP000663829">
    <property type="component" value="Unassembled WGS sequence"/>
</dbReference>
<keyword evidence="1" id="KW-0472">Membrane</keyword>
<sequence>MAEDVNNSETIIRTCEYSSEYCPSCYPVFSCKYIFKLLLKFIVYIFGYSLYSRLLTLLLILQAAVLWIGYSLNFVLQLLFMPFLHFNNKSLPLVNFIFFLSCYFLLPGIISFSSHYFWFIIQFGFHCYTNDGIKLEQIYDDTVHICHCCSKRGQQIKLIEKKDDDNNDDTLLCFPQKKFTDISMKEIYRIIITLCTTSYIIFSGSEDLLTRIIISLGLIPLGLMWILHIMHLFGICFFVKKCFYAKINDMDHFKSQIDDSEMNSDIQYIQIFGLFSIVMIITSSNIMGLYVPYHIIVVLLLFSIYILLYNQTPIKIIHIDNDKICCCCYNKKLMIEKNLFYTRNLLVKLIERIIQSSLTMKKNKQLHTYKLFILIILYTMVISFHIMFTHFFSENRLFMTDIIKMILILLWLPPIFNQKTNQWIINKQMFLVQILLILMCLTSILGILVFGSLVHEETIHNKDNQSLYHQQLSGSYNTFDNNKQQQYRMQACYWNFNKFNIQDMTLLAALAYMPTEQLKLDIKHFYPNNEFIFDEQFQNYKEHGHGEITYYTLDTSEAVIVVIRGTTLLYEWLIDFDIWTESSISQMISILFPWSRLYPRGVHKIIVKQMSLLENFINDNSNELEQSSKRFYVKQMIKILKQINDKYKNKPLILVGHSLGGGLAKLAGIALDNTAVIISISGPGVLYSRAKYDETKNILMDTINHRIFNIIHDRDVVPWADKQAGLIQQITCPKAYSRLQCHSINPIFCNLLKNCGNPRGFKINKEICQP</sequence>
<feature type="transmembrane region" description="Helical" evidence="1">
    <location>
        <begin position="266"/>
        <end position="284"/>
    </location>
</feature>
<feature type="transmembrane region" description="Helical" evidence="1">
    <location>
        <begin position="371"/>
        <end position="392"/>
    </location>
</feature>
<dbReference type="InterPro" id="IPR002921">
    <property type="entry name" value="Fungal_lipase-type"/>
</dbReference>
<keyword evidence="1" id="KW-1133">Transmembrane helix</keyword>
<comment type="caution">
    <text evidence="3">The sequence shown here is derived from an EMBL/GenBank/DDBJ whole genome shotgun (WGS) entry which is preliminary data.</text>
</comment>
<feature type="transmembrane region" description="Helical" evidence="1">
    <location>
        <begin position="398"/>
        <end position="417"/>
    </location>
</feature>
<evidence type="ECO:0000259" key="2">
    <source>
        <dbReference type="Pfam" id="PF01764"/>
    </source>
</evidence>
<evidence type="ECO:0000256" key="1">
    <source>
        <dbReference type="SAM" id="Phobius"/>
    </source>
</evidence>
<dbReference type="Proteomes" id="UP000681722">
    <property type="component" value="Unassembled WGS sequence"/>
</dbReference>
<dbReference type="SUPFAM" id="SSF53474">
    <property type="entry name" value="alpha/beta-Hydrolases"/>
    <property type="match status" value="1"/>
</dbReference>
<dbReference type="GO" id="GO:0006629">
    <property type="term" value="P:lipid metabolic process"/>
    <property type="evidence" value="ECO:0007669"/>
    <property type="project" value="InterPro"/>
</dbReference>
<feature type="transmembrane region" description="Helical" evidence="1">
    <location>
        <begin position="290"/>
        <end position="308"/>
    </location>
</feature>
<dbReference type="OrthoDB" id="10013188at2759"/>
<dbReference type="EMBL" id="CAJOBC010004106">
    <property type="protein sequence ID" value="CAF3814878.1"/>
    <property type="molecule type" value="Genomic_DNA"/>
</dbReference>
<protein>
    <recommendedName>
        <fullName evidence="2">Fungal lipase-type domain-containing protein</fullName>
    </recommendedName>
</protein>
<evidence type="ECO:0000313" key="5">
    <source>
        <dbReference type="Proteomes" id="UP000663829"/>
    </source>
</evidence>
<feature type="transmembrane region" description="Helical" evidence="1">
    <location>
        <begin position="187"/>
        <end position="205"/>
    </location>
</feature>
<feature type="transmembrane region" description="Helical" evidence="1">
    <location>
        <begin position="96"/>
        <end position="119"/>
    </location>
</feature>
<name>A0A814K5U9_9BILA</name>
<dbReference type="AlphaFoldDB" id="A0A814K5U9"/>
<feature type="domain" description="Fungal lipase-type" evidence="2">
    <location>
        <begin position="560"/>
        <end position="718"/>
    </location>
</feature>
<proteinExistence type="predicted"/>
<dbReference type="InterPro" id="IPR029058">
    <property type="entry name" value="AB_hydrolase_fold"/>
</dbReference>
<feature type="transmembrane region" description="Helical" evidence="1">
    <location>
        <begin position="33"/>
        <end position="51"/>
    </location>
</feature>
<dbReference type="Gene3D" id="3.40.50.1820">
    <property type="entry name" value="alpha/beta hydrolase"/>
    <property type="match status" value="1"/>
</dbReference>
<dbReference type="Pfam" id="PF01764">
    <property type="entry name" value="Lipase_3"/>
    <property type="match status" value="1"/>
</dbReference>
<feature type="transmembrane region" description="Helical" evidence="1">
    <location>
        <begin position="58"/>
        <end position="84"/>
    </location>
</feature>
<gene>
    <name evidence="3" type="ORF">GPM918_LOCUS15975</name>
    <name evidence="4" type="ORF">SRO942_LOCUS15975</name>
</gene>
<reference evidence="3" key="1">
    <citation type="submission" date="2021-02" db="EMBL/GenBank/DDBJ databases">
        <authorList>
            <person name="Nowell W R."/>
        </authorList>
    </citation>
    <scope>NUCLEOTIDE SEQUENCE</scope>
</reference>
<evidence type="ECO:0000313" key="4">
    <source>
        <dbReference type="EMBL" id="CAF3814878.1"/>
    </source>
</evidence>
<keyword evidence="5" id="KW-1185">Reference proteome</keyword>
<organism evidence="3 5">
    <name type="scientific">Didymodactylos carnosus</name>
    <dbReference type="NCBI Taxonomy" id="1234261"/>
    <lineage>
        <taxon>Eukaryota</taxon>
        <taxon>Metazoa</taxon>
        <taxon>Spiralia</taxon>
        <taxon>Gnathifera</taxon>
        <taxon>Rotifera</taxon>
        <taxon>Eurotatoria</taxon>
        <taxon>Bdelloidea</taxon>
        <taxon>Philodinida</taxon>
        <taxon>Philodinidae</taxon>
        <taxon>Didymodactylos</taxon>
    </lineage>
</organism>
<evidence type="ECO:0000313" key="3">
    <source>
        <dbReference type="EMBL" id="CAF1044935.1"/>
    </source>
</evidence>
<accession>A0A814K5U9</accession>